<dbReference type="PRINTS" id="PR00111">
    <property type="entry name" value="ABHYDROLASE"/>
</dbReference>
<dbReference type="SUPFAM" id="SSF53474">
    <property type="entry name" value="alpha/beta-Hydrolases"/>
    <property type="match status" value="1"/>
</dbReference>
<dbReference type="InterPro" id="IPR000073">
    <property type="entry name" value="AB_hydrolase_1"/>
</dbReference>
<dbReference type="Proteomes" id="UP000185596">
    <property type="component" value="Unassembled WGS sequence"/>
</dbReference>
<proteinExistence type="predicted"/>
<reference evidence="2 3" key="1">
    <citation type="submission" date="2016-12" db="EMBL/GenBank/DDBJ databases">
        <title>The draft genome sequence of Actinophytocola sp. 11-183.</title>
        <authorList>
            <person name="Wang W."/>
            <person name="Yuan L."/>
        </authorList>
    </citation>
    <scope>NUCLEOTIDE SEQUENCE [LARGE SCALE GENOMIC DNA]</scope>
    <source>
        <strain evidence="2 3">11-183</strain>
    </source>
</reference>
<evidence type="ECO:0000259" key="1">
    <source>
        <dbReference type="Pfam" id="PF00561"/>
    </source>
</evidence>
<evidence type="ECO:0000313" key="2">
    <source>
        <dbReference type="EMBL" id="OLF15521.1"/>
    </source>
</evidence>
<keyword evidence="3" id="KW-1185">Reference proteome</keyword>
<dbReference type="PANTHER" id="PTHR43798:SF33">
    <property type="entry name" value="HYDROLASE, PUTATIVE (AFU_ORTHOLOGUE AFUA_2G14860)-RELATED"/>
    <property type="match status" value="1"/>
</dbReference>
<dbReference type="InterPro" id="IPR029058">
    <property type="entry name" value="AB_hydrolase_fold"/>
</dbReference>
<dbReference type="PANTHER" id="PTHR43798">
    <property type="entry name" value="MONOACYLGLYCEROL LIPASE"/>
    <property type="match status" value="1"/>
</dbReference>
<dbReference type="EMBL" id="MSIE01000040">
    <property type="protein sequence ID" value="OLF15521.1"/>
    <property type="molecule type" value="Genomic_DNA"/>
</dbReference>
<dbReference type="InterPro" id="IPR050266">
    <property type="entry name" value="AB_hydrolase_sf"/>
</dbReference>
<gene>
    <name evidence="2" type="ORF">BU204_21595</name>
</gene>
<dbReference type="Gene3D" id="3.40.50.1820">
    <property type="entry name" value="alpha/beta hydrolase"/>
    <property type="match status" value="1"/>
</dbReference>
<dbReference type="GO" id="GO:0003824">
    <property type="term" value="F:catalytic activity"/>
    <property type="evidence" value="ECO:0007669"/>
    <property type="project" value="UniProtKB-ARBA"/>
</dbReference>
<protein>
    <recommendedName>
        <fullName evidence="1">AB hydrolase-1 domain-containing protein</fullName>
    </recommendedName>
</protein>
<accession>A0A1Q8CME3</accession>
<dbReference type="AlphaFoldDB" id="A0A1Q8CME3"/>
<name>A0A1Q8CME3_9PSEU</name>
<dbReference type="RefSeq" id="WP_075127534.1">
    <property type="nucleotide sequence ID" value="NZ_MSIE01000040.1"/>
</dbReference>
<sequence length="281" mass="29379">MPAPLTPVDVRVPVPGGELNVAVWGEPGGEPLLALHGITASSRAWGAVAAAAGSLVAPDLRGRGGSVRGGPYGMAAHAADCLAVLDHLGVGRARVVGHSMGAFVAAVLAMRHPARVARLVLVDGGAQLPPVADPEAALGPAAARLRMRFADPLAYRDFWRRHPAFVRWSPAVTAYVDYDLVPDGDDYRSRVVEEAVRVDLLELHAGDLPRAAHAALPPGTPFVRAERGLLDEPVPLYPDPAALAPLDVRTVPGTNHYSVLFDNTGVAAVLAAVAGHPEKER</sequence>
<dbReference type="GO" id="GO:0016020">
    <property type="term" value="C:membrane"/>
    <property type="evidence" value="ECO:0007669"/>
    <property type="project" value="TreeGrafter"/>
</dbReference>
<evidence type="ECO:0000313" key="3">
    <source>
        <dbReference type="Proteomes" id="UP000185596"/>
    </source>
</evidence>
<dbReference type="OrthoDB" id="63962at2"/>
<comment type="caution">
    <text evidence="2">The sequence shown here is derived from an EMBL/GenBank/DDBJ whole genome shotgun (WGS) entry which is preliminary data.</text>
</comment>
<dbReference type="Pfam" id="PF00561">
    <property type="entry name" value="Abhydrolase_1"/>
    <property type="match status" value="1"/>
</dbReference>
<organism evidence="2 3">
    <name type="scientific">Actinophytocola xanthii</name>
    <dbReference type="NCBI Taxonomy" id="1912961"/>
    <lineage>
        <taxon>Bacteria</taxon>
        <taxon>Bacillati</taxon>
        <taxon>Actinomycetota</taxon>
        <taxon>Actinomycetes</taxon>
        <taxon>Pseudonocardiales</taxon>
        <taxon>Pseudonocardiaceae</taxon>
    </lineage>
</organism>
<feature type="domain" description="AB hydrolase-1" evidence="1">
    <location>
        <begin position="31"/>
        <end position="145"/>
    </location>
</feature>
<dbReference type="STRING" id="1912961.BU204_21595"/>